<dbReference type="eggNOG" id="COG0730">
    <property type="taxonomic scope" value="Bacteria"/>
</dbReference>
<dbReference type="PANTHER" id="PTHR43701:SF2">
    <property type="entry name" value="MEMBRANE TRANSPORTER PROTEIN YJNA-RELATED"/>
    <property type="match status" value="1"/>
</dbReference>
<evidence type="ECO:0000313" key="7">
    <source>
        <dbReference type="Proteomes" id="UP000008635"/>
    </source>
</evidence>
<feature type="transmembrane region" description="Helical" evidence="5">
    <location>
        <begin position="138"/>
        <end position="167"/>
    </location>
</feature>
<dbReference type="AlphaFoldDB" id="E8U416"/>
<keyword evidence="4 5" id="KW-0472">Membrane</keyword>
<dbReference type="GO" id="GO:0005886">
    <property type="term" value="C:plasma membrane"/>
    <property type="evidence" value="ECO:0007669"/>
    <property type="project" value="UniProtKB-SubCell"/>
</dbReference>
<dbReference type="HOGENOM" id="CLU_045498_5_0_0"/>
<dbReference type="STRING" id="709986.Deima_0189"/>
<feature type="transmembrane region" description="Helical" evidence="5">
    <location>
        <begin position="231"/>
        <end position="250"/>
    </location>
</feature>
<keyword evidence="3 5" id="KW-1133">Transmembrane helix</keyword>
<dbReference type="PANTHER" id="PTHR43701">
    <property type="entry name" value="MEMBRANE TRANSPORTER PROTEIN MJ0441-RELATED"/>
    <property type="match status" value="1"/>
</dbReference>
<evidence type="ECO:0000256" key="5">
    <source>
        <dbReference type="RuleBase" id="RU363041"/>
    </source>
</evidence>
<keyword evidence="7" id="KW-1185">Reference proteome</keyword>
<evidence type="ECO:0000256" key="2">
    <source>
        <dbReference type="ARBA" id="ARBA00022692"/>
    </source>
</evidence>
<dbReference type="Pfam" id="PF01925">
    <property type="entry name" value="TauE"/>
    <property type="match status" value="1"/>
</dbReference>
<reference evidence="7" key="2">
    <citation type="submission" date="2011-01" db="EMBL/GenBank/DDBJ databases">
        <title>The complete genome of Deinococcus maricopensis DSM 21211.</title>
        <authorList>
            <consortium name="US DOE Joint Genome Institute (JGI-PGF)"/>
            <person name="Lucas S."/>
            <person name="Copeland A."/>
            <person name="Lapidus A."/>
            <person name="Goodwin L."/>
            <person name="Pitluck S."/>
            <person name="Kyrpides N."/>
            <person name="Mavromatis K."/>
            <person name="Pagani I."/>
            <person name="Ivanova N."/>
            <person name="Ovchinnikova G."/>
            <person name="Zeytun A."/>
            <person name="Detter J.C."/>
            <person name="Han C."/>
            <person name="Land M."/>
            <person name="Hauser L."/>
            <person name="Markowitz V."/>
            <person name="Cheng J.-F."/>
            <person name="Hugenholtz P."/>
            <person name="Woyke T."/>
            <person name="Wu D."/>
            <person name="Pukall R."/>
            <person name="Gehrich-Schroeter G."/>
            <person name="Brambilla E."/>
            <person name="Klenk H.-P."/>
            <person name="Eisen J.A."/>
        </authorList>
    </citation>
    <scope>NUCLEOTIDE SEQUENCE [LARGE SCALE GENOMIC DNA]</scope>
    <source>
        <strain evidence="7">DSM 21211 / LMG 22137 / NRRL B-23946 / LB-34</strain>
    </source>
</reference>
<evidence type="ECO:0000256" key="4">
    <source>
        <dbReference type="ARBA" id="ARBA00023136"/>
    </source>
</evidence>
<reference evidence="6 7" key="1">
    <citation type="journal article" date="2011" name="Stand. Genomic Sci.">
        <title>Complete genome sequence of Deinococcus maricopensis type strain (LB-34).</title>
        <authorList>
            <person name="Pukall R."/>
            <person name="Zeytun A."/>
            <person name="Lucas S."/>
            <person name="Lapidus A."/>
            <person name="Hammon N."/>
            <person name="Deshpande S."/>
            <person name="Nolan M."/>
            <person name="Cheng J.F."/>
            <person name="Pitluck S."/>
            <person name="Liolios K."/>
            <person name="Pagani I."/>
            <person name="Mikhailova N."/>
            <person name="Ivanova N."/>
            <person name="Mavromatis K."/>
            <person name="Pati A."/>
            <person name="Tapia R."/>
            <person name="Han C."/>
            <person name="Goodwin L."/>
            <person name="Chen A."/>
            <person name="Palaniappan K."/>
            <person name="Land M."/>
            <person name="Hauser L."/>
            <person name="Chang Y.J."/>
            <person name="Jeffries C.D."/>
            <person name="Brambilla E.M."/>
            <person name="Rohde M."/>
            <person name="Goker M."/>
            <person name="Detter J.C."/>
            <person name="Woyke T."/>
            <person name="Bristow J."/>
            <person name="Eisen J.A."/>
            <person name="Markowitz V."/>
            <person name="Hugenholtz P."/>
            <person name="Kyrpides N.C."/>
            <person name="Klenk H.P."/>
        </authorList>
    </citation>
    <scope>NUCLEOTIDE SEQUENCE [LARGE SCALE GENOMIC DNA]</scope>
    <source>
        <strain evidence="7">DSM 21211 / LMG 22137 / NRRL B-23946 / LB-34</strain>
    </source>
</reference>
<evidence type="ECO:0000256" key="1">
    <source>
        <dbReference type="ARBA" id="ARBA00004141"/>
    </source>
</evidence>
<organism evidence="6 7">
    <name type="scientific">Deinococcus maricopensis (strain DSM 21211 / LMG 22137 / NRRL B-23946 / LB-34)</name>
    <dbReference type="NCBI Taxonomy" id="709986"/>
    <lineage>
        <taxon>Bacteria</taxon>
        <taxon>Thermotogati</taxon>
        <taxon>Deinococcota</taxon>
        <taxon>Deinococci</taxon>
        <taxon>Deinococcales</taxon>
        <taxon>Deinococcaceae</taxon>
        <taxon>Deinococcus</taxon>
    </lineage>
</organism>
<protein>
    <recommendedName>
        <fullName evidence="5">Probable membrane transporter protein</fullName>
    </recommendedName>
</protein>
<feature type="transmembrane region" description="Helical" evidence="5">
    <location>
        <begin position="101"/>
        <end position="118"/>
    </location>
</feature>
<dbReference type="RefSeq" id="WP_013555358.1">
    <property type="nucleotide sequence ID" value="NC_014958.1"/>
</dbReference>
<sequence length="255" mass="25083" precursor="true">MTPERALTAALLGVPIGLALGLVGGGGSLLTVPLLIGVLGVPPKLATGASLMIVAANATGALGAHIRARRVQYRMAALIVLTGTLGTAAGTLVHARLNERALTLAFAALMVLIAVNLLRGRTPEPPADAGAHVPRRKVLLAGTLVGLTTGVFGVGGGFVIIPALLALGLGMRQAVPTSLLIIALNSVLALGLRALSGAAVPVGDAVPMGLGGLAGSALAARIAPRLGHAGLTRAFALLVLGLAGVLAWSARGDGA</sequence>
<feature type="transmembrane region" description="Helical" evidence="5">
    <location>
        <begin position="173"/>
        <end position="192"/>
    </location>
</feature>
<comment type="similarity">
    <text evidence="5">Belongs to the 4-toluene sulfonate uptake permease (TSUP) (TC 2.A.102) family.</text>
</comment>
<evidence type="ECO:0000256" key="3">
    <source>
        <dbReference type="ARBA" id="ARBA00022989"/>
    </source>
</evidence>
<dbReference type="InterPro" id="IPR002781">
    <property type="entry name" value="TM_pro_TauE-like"/>
</dbReference>
<comment type="subcellular location">
    <subcellularLocation>
        <location evidence="5">Cell membrane</location>
        <topology evidence="5">Multi-pass membrane protein</topology>
    </subcellularLocation>
    <subcellularLocation>
        <location evidence="1">Membrane</location>
        <topology evidence="1">Multi-pass membrane protein</topology>
    </subcellularLocation>
</comment>
<feature type="transmembrane region" description="Helical" evidence="5">
    <location>
        <begin position="76"/>
        <end position="95"/>
    </location>
</feature>
<keyword evidence="5" id="KW-1003">Cell membrane</keyword>
<evidence type="ECO:0000313" key="6">
    <source>
        <dbReference type="EMBL" id="ADV65853.1"/>
    </source>
</evidence>
<dbReference type="EMBL" id="CP002454">
    <property type="protein sequence ID" value="ADV65853.1"/>
    <property type="molecule type" value="Genomic_DNA"/>
</dbReference>
<dbReference type="KEGG" id="dmr:Deima_0189"/>
<dbReference type="InterPro" id="IPR051598">
    <property type="entry name" value="TSUP/Inactive_protease-like"/>
</dbReference>
<gene>
    <name evidence="6" type="ordered locus">Deima_0189</name>
</gene>
<accession>E8U416</accession>
<proteinExistence type="inferred from homology"/>
<name>E8U416_DEIML</name>
<dbReference type="Proteomes" id="UP000008635">
    <property type="component" value="Chromosome"/>
</dbReference>
<feature type="transmembrane region" description="Helical" evidence="5">
    <location>
        <begin position="45"/>
        <end position="64"/>
    </location>
</feature>
<keyword evidence="2 5" id="KW-0812">Transmembrane</keyword>